<dbReference type="Proteomes" id="UP001519344">
    <property type="component" value="Unassembled WGS sequence"/>
</dbReference>
<evidence type="ECO:0000313" key="2">
    <source>
        <dbReference type="EMBL" id="MBP1960822.1"/>
    </source>
</evidence>
<gene>
    <name evidence="2" type="ORF">J2Z65_000016</name>
</gene>
<dbReference type="EMBL" id="JAGGKV010000001">
    <property type="protein sequence ID" value="MBP1960822.1"/>
    <property type="molecule type" value="Genomic_DNA"/>
</dbReference>
<proteinExistence type="predicted"/>
<feature type="region of interest" description="Disordered" evidence="1">
    <location>
        <begin position="155"/>
        <end position="187"/>
    </location>
</feature>
<sequence length="340" mass="39008">MIVNPEQKEKVHNREYIPDKSKYSPRFSESNSDLATTLLHLGQEGDKFTKKSYQPFELLYYSVGAVTKFKISLKDIFRELKYWSLSIEQFYSTNAHQSFTESIKHYLDKRVELKNRRLGECLAPWAKLAEKVHDKTILMLIRKFLQSGVMEDGLVKPTKEGVPQGGPSKSRKLRQANQSAGEGRLPSTKHKVTKGYLRDTYIGYVLSGPLPQKVVNAIHHSIAIIENGDLSDVRTFITAAVITGYVFNEMPFLIKDMRPLDDYDILRFWLMLLTINHYGINMKSINTVRSDRKNHITFCNVDLYLPAVNDLSLNTDEVKMLMHKTPLSPRPAVLLELVDD</sequence>
<reference evidence="2 3" key="1">
    <citation type="submission" date="2021-03" db="EMBL/GenBank/DDBJ databases">
        <title>Genomic Encyclopedia of Type Strains, Phase IV (KMG-IV): sequencing the most valuable type-strain genomes for metagenomic binning, comparative biology and taxonomic classification.</title>
        <authorList>
            <person name="Goeker M."/>
        </authorList>
    </citation>
    <scope>NUCLEOTIDE SEQUENCE [LARGE SCALE GENOMIC DNA]</scope>
    <source>
        <strain evidence="2 3">DSM 24950</strain>
    </source>
</reference>
<comment type="caution">
    <text evidence="2">The sequence shown here is derived from an EMBL/GenBank/DDBJ whole genome shotgun (WGS) entry which is preliminary data.</text>
</comment>
<name>A0ABS4HQD8_9BACL</name>
<organism evidence="2 3">
    <name type="scientific">Paenibacillus aceris</name>
    <dbReference type="NCBI Taxonomy" id="869555"/>
    <lineage>
        <taxon>Bacteria</taxon>
        <taxon>Bacillati</taxon>
        <taxon>Bacillota</taxon>
        <taxon>Bacilli</taxon>
        <taxon>Bacillales</taxon>
        <taxon>Paenibacillaceae</taxon>
        <taxon>Paenibacillus</taxon>
    </lineage>
</organism>
<dbReference type="RefSeq" id="WP_209855601.1">
    <property type="nucleotide sequence ID" value="NZ_JAGGKV010000001.1"/>
</dbReference>
<evidence type="ECO:0000256" key="1">
    <source>
        <dbReference type="SAM" id="MobiDB-lite"/>
    </source>
</evidence>
<keyword evidence="3" id="KW-1185">Reference proteome</keyword>
<protein>
    <submittedName>
        <fullName evidence="2">Uncharacterized protein</fullName>
    </submittedName>
</protein>
<accession>A0ABS4HQD8</accession>
<evidence type="ECO:0000313" key="3">
    <source>
        <dbReference type="Proteomes" id="UP001519344"/>
    </source>
</evidence>